<dbReference type="NCBIfam" id="TIGR01764">
    <property type="entry name" value="excise"/>
    <property type="match status" value="1"/>
</dbReference>
<reference evidence="3" key="1">
    <citation type="journal article" date="2019" name="Int. J. Syst. Evol. Microbiol.">
        <title>The Global Catalogue of Microorganisms (GCM) 10K type strain sequencing project: providing services to taxonomists for standard genome sequencing and annotation.</title>
        <authorList>
            <consortium name="The Broad Institute Genomics Platform"/>
            <consortium name="The Broad Institute Genome Sequencing Center for Infectious Disease"/>
            <person name="Wu L."/>
            <person name="Ma J."/>
        </authorList>
    </citation>
    <scope>NUCLEOTIDE SEQUENCE [LARGE SCALE GENOMIC DNA]</scope>
    <source>
        <strain evidence="3">JCM 16898</strain>
    </source>
</reference>
<dbReference type="Pfam" id="PF12728">
    <property type="entry name" value="HTH_17"/>
    <property type="match status" value="1"/>
</dbReference>
<feature type="domain" description="Helix-turn-helix" evidence="1">
    <location>
        <begin position="49"/>
        <end position="100"/>
    </location>
</feature>
<evidence type="ECO:0000313" key="2">
    <source>
        <dbReference type="EMBL" id="GAA3552605.1"/>
    </source>
</evidence>
<gene>
    <name evidence="2" type="ORF">GCM10022222_40300</name>
</gene>
<dbReference type="InterPro" id="IPR009061">
    <property type="entry name" value="DNA-bd_dom_put_sf"/>
</dbReference>
<dbReference type="Proteomes" id="UP001500689">
    <property type="component" value="Unassembled WGS sequence"/>
</dbReference>
<dbReference type="InterPro" id="IPR010093">
    <property type="entry name" value="SinI_DNA-bd"/>
</dbReference>
<dbReference type="SUPFAM" id="SSF46955">
    <property type="entry name" value="Putative DNA-binding domain"/>
    <property type="match status" value="1"/>
</dbReference>
<name>A0ABP6WQR3_9PSEU</name>
<dbReference type="EMBL" id="BAAAZN010000008">
    <property type="protein sequence ID" value="GAA3552605.1"/>
    <property type="molecule type" value="Genomic_DNA"/>
</dbReference>
<evidence type="ECO:0000313" key="3">
    <source>
        <dbReference type="Proteomes" id="UP001500689"/>
    </source>
</evidence>
<dbReference type="InterPro" id="IPR041657">
    <property type="entry name" value="HTH_17"/>
</dbReference>
<keyword evidence="3" id="KW-1185">Reference proteome</keyword>
<proteinExistence type="predicted"/>
<protein>
    <recommendedName>
        <fullName evidence="1">Helix-turn-helix domain-containing protein</fullName>
    </recommendedName>
</protein>
<comment type="caution">
    <text evidence="2">The sequence shown here is derived from an EMBL/GenBank/DDBJ whole genome shotgun (WGS) entry which is preliminary data.</text>
</comment>
<evidence type="ECO:0000259" key="1">
    <source>
        <dbReference type="Pfam" id="PF12728"/>
    </source>
</evidence>
<accession>A0ABP6WQR3</accession>
<organism evidence="2 3">
    <name type="scientific">Amycolatopsis ultiminotia</name>
    <dbReference type="NCBI Taxonomy" id="543629"/>
    <lineage>
        <taxon>Bacteria</taxon>
        <taxon>Bacillati</taxon>
        <taxon>Actinomycetota</taxon>
        <taxon>Actinomycetes</taxon>
        <taxon>Pseudonocardiales</taxon>
        <taxon>Pseudonocardiaceae</taxon>
        <taxon>Amycolatopsis</taxon>
    </lineage>
</organism>
<sequence length="121" mass="12601">MPDLPMYSYVSNVSYVAQNASGPGGAGTPAGAYIETSGATMRVEDSRMFRVKELAELLDVHRSTVYRAIESGQLDALKIGTGKGALRIPGASVNTWLNTCAEAAYSPAADDVTGDDAAEVA</sequence>